<dbReference type="EMBL" id="JALBUU010000112">
    <property type="protein sequence ID" value="MCI0756279.1"/>
    <property type="molecule type" value="Genomic_DNA"/>
</dbReference>
<keyword evidence="10 11" id="KW-0472">Membrane</keyword>
<evidence type="ECO:0000256" key="6">
    <source>
        <dbReference type="ARBA" id="ARBA00022777"/>
    </source>
</evidence>
<dbReference type="Gene3D" id="1.20.120.620">
    <property type="entry name" value="Backbone structure of the membrane domain of e. Coli histidine kinase receptor kdpd"/>
    <property type="match status" value="1"/>
</dbReference>
<comment type="caution">
    <text evidence="13">The sequence shown here is derived from an EMBL/GenBank/DDBJ whole genome shotgun (WGS) entry which is preliminary data.</text>
</comment>
<keyword evidence="14" id="KW-1185">Reference proteome</keyword>
<reference evidence="13 14" key="1">
    <citation type="submission" date="2022-03" db="EMBL/GenBank/DDBJ databases">
        <title>Complete genome analysis of Roseomonas KG 17.1 : a prolific producer of plant growth promoters.</title>
        <authorList>
            <person name="Saadouli I."/>
            <person name="Najjari A."/>
            <person name="Mosbah A."/>
            <person name="Ouzari H.I."/>
        </authorList>
    </citation>
    <scope>NUCLEOTIDE SEQUENCE [LARGE SCALE GENOMIC DNA]</scope>
    <source>
        <strain evidence="13 14">KG17-1</strain>
    </source>
</reference>
<name>A0ABS9WCC7_9PROT</name>
<proteinExistence type="predicted"/>
<evidence type="ECO:0000256" key="11">
    <source>
        <dbReference type="SAM" id="Phobius"/>
    </source>
</evidence>
<organism evidence="13 14">
    <name type="scientific">Teichococcus vastitatis</name>
    <dbReference type="NCBI Taxonomy" id="2307076"/>
    <lineage>
        <taxon>Bacteria</taxon>
        <taxon>Pseudomonadati</taxon>
        <taxon>Pseudomonadota</taxon>
        <taxon>Alphaproteobacteria</taxon>
        <taxon>Acetobacterales</taxon>
        <taxon>Roseomonadaceae</taxon>
        <taxon>Roseomonas</taxon>
    </lineage>
</organism>
<keyword evidence="9" id="KW-0902">Two-component regulatory system</keyword>
<evidence type="ECO:0000256" key="5">
    <source>
        <dbReference type="ARBA" id="ARBA00022741"/>
    </source>
</evidence>
<gene>
    <name evidence="13" type="ORF">MON41_21745</name>
</gene>
<evidence type="ECO:0000256" key="8">
    <source>
        <dbReference type="ARBA" id="ARBA00022989"/>
    </source>
</evidence>
<keyword evidence="6" id="KW-0418">Kinase</keyword>
<keyword evidence="8 11" id="KW-1133">Transmembrane helix</keyword>
<evidence type="ECO:0000259" key="12">
    <source>
        <dbReference type="Pfam" id="PF13493"/>
    </source>
</evidence>
<sequence length="108" mass="11843">MLALYFFVPPFYSFAIPNAETAISVALFLGSGLFIALVREALHVAYVEAEQAHAEAAAAQQAAEDAIHERDLLLHRQLHGLARTYGVEAAQGLNKMACQRDLAEQYLL</sequence>
<evidence type="ECO:0000256" key="3">
    <source>
        <dbReference type="ARBA" id="ARBA00022679"/>
    </source>
</evidence>
<evidence type="ECO:0000256" key="2">
    <source>
        <dbReference type="ARBA" id="ARBA00022553"/>
    </source>
</evidence>
<evidence type="ECO:0000256" key="7">
    <source>
        <dbReference type="ARBA" id="ARBA00022840"/>
    </source>
</evidence>
<accession>A0ABS9WCC7</accession>
<keyword evidence="4 11" id="KW-0812">Transmembrane</keyword>
<evidence type="ECO:0000313" key="13">
    <source>
        <dbReference type="EMBL" id="MCI0756279.1"/>
    </source>
</evidence>
<keyword evidence="7" id="KW-0067">ATP-binding</keyword>
<evidence type="ECO:0000313" key="14">
    <source>
        <dbReference type="Proteomes" id="UP001201985"/>
    </source>
</evidence>
<keyword evidence="3" id="KW-0808">Transferase</keyword>
<dbReference type="InterPro" id="IPR038318">
    <property type="entry name" value="KdpD_sf"/>
</dbReference>
<evidence type="ECO:0000256" key="1">
    <source>
        <dbReference type="ARBA" id="ARBA00004141"/>
    </source>
</evidence>
<protein>
    <submittedName>
        <fullName evidence="13">DUF4118 domain-containing protein</fullName>
    </submittedName>
</protein>
<evidence type="ECO:0000256" key="10">
    <source>
        <dbReference type="ARBA" id="ARBA00023136"/>
    </source>
</evidence>
<comment type="subcellular location">
    <subcellularLocation>
        <location evidence="1">Membrane</location>
        <topology evidence="1">Multi-pass membrane protein</topology>
    </subcellularLocation>
</comment>
<dbReference type="RefSeq" id="WP_157986102.1">
    <property type="nucleotide sequence ID" value="NZ_JALBUU010000112.1"/>
</dbReference>
<dbReference type="InterPro" id="IPR025201">
    <property type="entry name" value="KdpD_TM"/>
</dbReference>
<keyword evidence="2" id="KW-0597">Phosphoprotein</keyword>
<evidence type="ECO:0000256" key="4">
    <source>
        <dbReference type="ARBA" id="ARBA00022692"/>
    </source>
</evidence>
<dbReference type="Proteomes" id="UP001201985">
    <property type="component" value="Unassembled WGS sequence"/>
</dbReference>
<dbReference type="Pfam" id="PF13493">
    <property type="entry name" value="DUF4118"/>
    <property type="match status" value="1"/>
</dbReference>
<feature type="transmembrane region" description="Helical" evidence="11">
    <location>
        <begin position="12"/>
        <end position="38"/>
    </location>
</feature>
<feature type="domain" description="Sensor protein KdpD transmembrane" evidence="12">
    <location>
        <begin position="3"/>
        <end position="50"/>
    </location>
</feature>
<keyword evidence="5" id="KW-0547">Nucleotide-binding</keyword>
<evidence type="ECO:0000256" key="9">
    <source>
        <dbReference type="ARBA" id="ARBA00023012"/>
    </source>
</evidence>